<dbReference type="PROSITE" id="PS51671">
    <property type="entry name" value="ACT"/>
    <property type="match status" value="1"/>
</dbReference>
<evidence type="ECO:0000256" key="2">
    <source>
        <dbReference type="RuleBase" id="RU369043"/>
    </source>
</evidence>
<organism evidence="4 5">
    <name type="scientific">Coffea arabica</name>
    <name type="common">Arabian coffee</name>
    <dbReference type="NCBI Taxonomy" id="13443"/>
    <lineage>
        <taxon>Eukaryota</taxon>
        <taxon>Viridiplantae</taxon>
        <taxon>Streptophyta</taxon>
        <taxon>Embryophyta</taxon>
        <taxon>Tracheophyta</taxon>
        <taxon>Spermatophyta</taxon>
        <taxon>Magnoliopsida</taxon>
        <taxon>eudicotyledons</taxon>
        <taxon>Gunneridae</taxon>
        <taxon>Pentapetalae</taxon>
        <taxon>asterids</taxon>
        <taxon>lamiids</taxon>
        <taxon>Gentianales</taxon>
        <taxon>Rubiaceae</taxon>
        <taxon>Ixoroideae</taxon>
        <taxon>Gardenieae complex</taxon>
        <taxon>Bertiereae - Coffeeae clade</taxon>
        <taxon>Coffeeae</taxon>
        <taxon>Coffea</taxon>
    </lineage>
</organism>
<dbReference type="InterPro" id="IPR040217">
    <property type="entry name" value="ACR1-12"/>
</dbReference>
<protein>
    <recommendedName>
        <fullName evidence="2">ACT domain-containing protein ACR</fullName>
    </recommendedName>
    <alternativeName>
        <fullName evidence="2">Protein ACT DOMAIN REPEATS</fullName>
    </alternativeName>
</protein>
<reference evidence="5" key="1">
    <citation type="submission" date="2025-08" db="UniProtKB">
        <authorList>
            <consortium name="RefSeq"/>
        </authorList>
    </citation>
    <scope>IDENTIFICATION</scope>
    <source>
        <tissue evidence="5">Leaves</tissue>
    </source>
</reference>
<dbReference type="PANTHER" id="PTHR31096:SF65">
    <property type="entry name" value="ACT DOMAIN-CONTAINING PROTEIN ACR9"/>
    <property type="match status" value="1"/>
</dbReference>
<feature type="domain" description="ACT" evidence="3">
    <location>
        <begin position="112"/>
        <end position="195"/>
    </location>
</feature>
<dbReference type="InterPro" id="IPR045865">
    <property type="entry name" value="ACT-like_dom_sf"/>
</dbReference>
<keyword evidence="4" id="KW-1185">Reference proteome</keyword>
<dbReference type="GeneID" id="113730520"/>
<dbReference type="SUPFAM" id="SSF55021">
    <property type="entry name" value="ACT-like"/>
    <property type="match status" value="2"/>
</dbReference>
<keyword evidence="1 2" id="KW-0677">Repeat</keyword>
<dbReference type="Pfam" id="PF24914">
    <property type="entry name" value="ACR10_N"/>
    <property type="match status" value="1"/>
</dbReference>
<dbReference type="InterPro" id="IPR002912">
    <property type="entry name" value="ACT_dom"/>
</dbReference>
<name>A0ABM4WS65_COFAR</name>
<sequence length="326" mass="36665">MGIPSWDDIVLIEHGKNSGEPSVVKVNCPDKAGLGCDLTRIILEFGLYVTRGDFSTDGKWCYIVLWVVPRPSSLKIDWESLKSRLLSACPSCLILSYFNQQSSCSPPPQVYLLKVFCLDRKGLLHDVTKLLCELELSIQKVKVMTTPDGKVLDLFFITDGMDLLHTQERRNKTCKHLGLVLGDYCISCELELAGPEYVGQQDFSSLSPEVAEDLFSCKLSHKDACSQVVTSKVARVNKATITVDNVLSPAHTLLQIQCTDQKGLIYDILRTFKDLDIQAEIDRHSTSDRQWEVYRFLLEESRGFPLASQQARSEIVERVKGTLMGW</sequence>
<dbReference type="PANTHER" id="PTHR31096">
    <property type="entry name" value="ACT DOMAIN-CONTAINING PROTEIN ACR4-RELATED"/>
    <property type="match status" value="1"/>
</dbReference>
<evidence type="ECO:0000313" key="4">
    <source>
        <dbReference type="Proteomes" id="UP001652660"/>
    </source>
</evidence>
<dbReference type="Pfam" id="PF01842">
    <property type="entry name" value="ACT"/>
    <property type="match status" value="1"/>
</dbReference>
<accession>A0ABM4WS65</accession>
<dbReference type="Proteomes" id="UP001652660">
    <property type="component" value="Chromosome 2e"/>
</dbReference>
<dbReference type="InterPro" id="IPR056816">
    <property type="entry name" value="ACR2/9/10_N"/>
</dbReference>
<proteinExistence type="predicted"/>
<dbReference type="Pfam" id="PF24931">
    <property type="entry name" value="ACT_ACR9_3rd"/>
    <property type="match status" value="1"/>
</dbReference>
<gene>
    <name evidence="5" type="primary">LOC113730520</name>
</gene>
<dbReference type="RefSeq" id="XP_071934622.1">
    <property type="nucleotide sequence ID" value="XM_072078521.1"/>
</dbReference>
<evidence type="ECO:0000256" key="1">
    <source>
        <dbReference type="ARBA" id="ARBA00022737"/>
    </source>
</evidence>
<evidence type="ECO:0000313" key="5">
    <source>
        <dbReference type="RefSeq" id="XP_071934622.1"/>
    </source>
</evidence>
<comment type="function">
    <text evidence="2">Binds amino acids.</text>
</comment>
<evidence type="ECO:0000259" key="3">
    <source>
        <dbReference type="PROSITE" id="PS51671"/>
    </source>
</evidence>